<dbReference type="Gene3D" id="1.10.357.10">
    <property type="entry name" value="Tetracycline Repressor, domain 2"/>
    <property type="match status" value="1"/>
</dbReference>
<dbReference type="PROSITE" id="PS50977">
    <property type="entry name" value="HTH_TETR_2"/>
    <property type="match status" value="1"/>
</dbReference>
<name>A0A7M4DJX3_9MICO</name>
<keyword evidence="8" id="KW-1185">Reference proteome</keyword>
<feature type="domain" description="HTH tetR-type" evidence="6">
    <location>
        <begin position="14"/>
        <end position="74"/>
    </location>
</feature>
<dbReference type="InterPro" id="IPR036271">
    <property type="entry name" value="Tet_transcr_reg_TetR-rel_C_sf"/>
</dbReference>
<dbReference type="PANTHER" id="PTHR30055">
    <property type="entry name" value="HTH-TYPE TRANSCRIPTIONAL REGULATOR RUTR"/>
    <property type="match status" value="1"/>
</dbReference>
<dbReference type="GO" id="GO:0000976">
    <property type="term" value="F:transcription cis-regulatory region binding"/>
    <property type="evidence" value="ECO:0007669"/>
    <property type="project" value="TreeGrafter"/>
</dbReference>
<gene>
    <name evidence="7" type="primary">tetR_2</name>
    <name evidence="7" type="ORF">HALOF300_02433</name>
</gene>
<dbReference type="Gene3D" id="1.10.10.60">
    <property type="entry name" value="Homeodomain-like"/>
    <property type="match status" value="1"/>
</dbReference>
<keyword evidence="2" id="KW-0805">Transcription regulation</keyword>
<evidence type="ECO:0000256" key="5">
    <source>
        <dbReference type="PROSITE-ProRule" id="PRU00335"/>
    </source>
</evidence>
<dbReference type="InterPro" id="IPR004111">
    <property type="entry name" value="Repressor_TetR_C"/>
</dbReference>
<keyword evidence="3 5" id="KW-0238">DNA-binding</keyword>
<dbReference type="InterPro" id="IPR009057">
    <property type="entry name" value="Homeodomain-like_sf"/>
</dbReference>
<keyword evidence="1" id="KW-0678">Repressor</keyword>
<accession>A0A7M4DJX3</accession>
<dbReference type="GO" id="GO:0045892">
    <property type="term" value="P:negative regulation of DNA-templated transcription"/>
    <property type="evidence" value="ECO:0007669"/>
    <property type="project" value="InterPro"/>
</dbReference>
<dbReference type="PRINTS" id="PR00400">
    <property type="entry name" value="TETREPRESSOR"/>
</dbReference>
<sequence length="235" mass="25438">MSKETSTRSEVRVALSRERVLQGALEVADTAGLAALTMRSLAESVGVKPMSLYHYVAGKEDILDGIVDSVFSEIELPTPGGDWRAENRKRARSAREVLRRHPWATALMQSRTSPGPATLRHHNAVIRSLREAGFSVVMTAHAFALLDSYINGFALSETSLPINGPETVTEVADSMMHLFDPAAYPHLLEFTTEHVLAPGYDYGAEFEYGLDLLLDGLQRAIGDHGAGAGSSGPHP</sequence>
<dbReference type="SUPFAM" id="SSF46689">
    <property type="entry name" value="Homeodomain-like"/>
    <property type="match status" value="1"/>
</dbReference>
<dbReference type="InterPro" id="IPR050109">
    <property type="entry name" value="HTH-type_TetR-like_transc_reg"/>
</dbReference>
<protein>
    <submittedName>
        <fullName evidence="7">Tetracycline repressor protein class H</fullName>
    </submittedName>
</protein>
<evidence type="ECO:0000313" key="7">
    <source>
        <dbReference type="EMBL" id="VZO37360.1"/>
    </source>
</evidence>
<dbReference type="Pfam" id="PF02909">
    <property type="entry name" value="TetR_C_1"/>
    <property type="match status" value="1"/>
</dbReference>
<dbReference type="Pfam" id="PF00440">
    <property type="entry name" value="TetR_N"/>
    <property type="match status" value="1"/>
</dbReference>
<dbReference type="InterPro" id="IPR001647">
    <property type="entry name" value="HTH_TetR"/>
</dbReference>
<dbReference type="AlphaFoldDB" id="A0A7M4DJX3"/>
<dbReference type="InterPro" id="IPR003012">
    <property type="entry name" value="Tet_transcr_reg_TetR"/>
</dbReference>
<dbReference type="Proteomes" id="UP000419743">
    <property type="component" value="Unassembled WGS sequence"/>
</dbReference>
<evidence type="ECO:0000256" key="4">
    <source>
        <dbReference type="ARBA" id="ARBA00023163"/>
    </source>
</evidence>
<keyword evidence="4" id="KW-0804">Transcription</keyword>
<evidence type="ECO:0000256" key="2">
    <source>
        <dbReference type="ARBA" id="ARBA00023015"/>
    </source>
</evidence>
<organism evidence="7 8">
    <name type="scientific">Occultella aeris</name>
    <dbReference type="NCBI Taxonomy" id="2761496"/>
    <lineage>
        <taxon>Bacteria</taxon>
        <taxon>Bacillati</taxon>
        <taxon>Actinomycetota</taxon>
        <taxon>Actinomycetes</taxon>
        <taxon>Micrococcales</taxon>
        <taxon>Ruaniaceae</taxon>
        <taxon>Occultella</taxon>
    </lineage>
</organism>
<feature type="DNA-binding region" description="H-T-H motif" evidence="5">
    <location>
        <begin position="37"/>
        <end position="56"/>
    </location>
</feature>
<dbReference type="PANTHER" id="PTHR30055:SF151">
    <property type="entry name" value="TRANSCRIPTIONAL REGULATORY PROTEIN"/>
    <property type="match status" value="1"/>
</dbReference>
<proteinExistence type="predicted"/>
<comment type="caution">
    <text evidence="7">The sequence shown here is derived from an EMBL/GenBank/DDBJ whole genome shotgun (WGS) entry which is preliminary data.</text>
</comment>
<evidence type="ECO:0000259" key="6">
    <source>
        <dbReference type="PROSITE" id="PS50977"/>
    </source>
</evidence>
<reference evidence="7 8" key="1">
    <citation type="submission" date="2019-11" db="EMBL/GenBank/DDBJ databases">
        <authorList>
            <person name="Criscuolo A."/>
        </authorList>
    </citation>
    <scope>NUCLEOTIDE SEQUENCE [LARGE SCALE GENOMIC DNA]</scope>
    <source>
        <strain evidence="7">CIP111667</strain>
    </source>
</reference>
<dbReference type="SUPFAM" id="SSF48498">
    <property type="entry name" value="Tetracyclin repressor-like, C-terminal domain"/>
    <property type="match status" value="1"/>
</dbReference>
<dbReference type="GO" id="GO:0046677">
    <property type="term" value="P:response to antibiotic"/>
    <property type="evidence" value="ECO:0007669"/>
    <property type="project" value="InterPro"/>
</dbReference>
<dbReference type="EMBL" id="CACRYJ010000034">
    <property type="protein sequence ID" value="VZO37360.1"/>
    <property type="molecule type" value="Genomic_DNA"/>
</dbReference>
<dbReference type="RefSeq" id="WP_156741190.1">
    <property type="nucleotide sequence ID" value="NZ_CACRYJ010000034.1"/>
</dbReference>
<evidence type="ECO:0000313" key="8">
    <source>
        <dbReference type="Proteomes" id="UP000419743"/>
    </source>
</evidence>
<dbReference type="GO" id="GO:0003700">
    <property type="term" value="F:DNA-binding transcription factor activity"/>
    <property type="evidence" value="ECO:0007669"/>
    <property type="project" value="TreeGrafter"/>
</dbReference>
<evidence type="ECO:0000256" key="1">
    <source>
        <dbReference type="ARBA" id="ARBA00022491"/>
    </source>
</evidence>
<evidence type="ECO:0000256" key="3">
    <source>
        <dbReference type="ARBA" id="ARBA00023125"/>
    </source>
</evidence>